<feature type="compositionally biased region" description="Basic and acidic residues" evidence="1">
    <location>
        <begin position="1"/>
        <end position="10"/>
    </location>
</feature>
<dbReference type="AlphaFoldDB" id="A0AA88KRU2"/>
<protein>
    <submittedName>
        <fullName evidence="2">Uncharacterized protein</fullName>
    </submittedName>
</protein>
<reference evidence="2 3" key="1">
    <citation type="journal article" date="2018" name="BMC Genomics">
        <title>The genome of Naegleria lovaniensis, the basis for a comparative approach to unravel pathogenicity factors of the human pathogenic amoeba N. fowleri.</title>
        <authorList>
            <person name="Liechti N."/>
            <person name="Schurch N."/>
            <person name="Bruggmann R."/>
            <person name="Wittwer M."/>
        </authorList>
    </citation>
    <scope>NUCLEOTIDE SEQUENCE [LARGE SCALE GENOMIC DNA]</scope>
    <source>
        <strain evidence="2 3">ATCC 30569</strain>
    </source>
</reference>
<dbReference type="EMBL" id="PYSW02000002">
    <property type="protein sequence ID" value="KAG2393591.1"/>
    <property type="molecule type" value="Genomic_DNA"/>
</dbReference>
<keyword evidence="3" id="KW-1185">Reference proteome</keyword>
<gene>
    <name evidence="2" type="ORF">C9374_007122</name>
</gene>
<dbReference type="RefSeq" id="XP_044555485.1">
    <property type="nucleotide sequence ID" value="XM_044697059.1"/>
</dbReference>
<sequence>MSNSEVKDQANNDSNVAYDSNNSTPFYFYEKLSGNNDNEFKRPKLMPPLSWENLVPPSEVFEKEINKFGSTLSTERKGEKTDENSEQILVDFDYLNALSEMPNIEPLKG</sequence>
<proteinExistence type="predicted"/>
<evidence type="ECO:0000313" key="2">
    <source>
        <dbReference type="EMBL" id="KAG2393591.1"/>
    </source>
</evidence>
<evidence type="ECO:0000313" key="3">
    <source>
        <dbReference type="Proteomes" id="UP000816034"/>
    </source>
</evidence>
<dbReference type="Proteomes" id="UP000816034">
    <property type="component" value="Unassembled WGS sequence"/>
</dbReference>
<name>A0AA88KRU2_NAELO</name>
<feature type="compositionally biased region" description="Polar residues" evidence="1">
    <location>
        <begin position="11"/>
        <end position="22"/>
    </location>
</feature>
<comment type="caution">
    <text evidence="2">The sequence shown here is derived from an EMBL/GenBank/DDBJ whole genome shotgun (WGS) entry which is preliminary data.</text>
</comment>
<dbReference type="GeneID" id="68099576"/>
<evidence type="ECO:0000256" key="1">
    <source>
        <dbReference type="SAM" id="MobiDB-lite"/>
    </source>
</evidence>
<accession>A0AA88KRU2</accession>
<organism evidence="2 3">
    <name type="scientific">Naegleria lovaniensis</name>
    <name type="common">Amoeba</name>
    <dbReference type="NCBI Taxonomy" id="51637"/>
    <lineage>
        <taxon>Eukaryota</taxon>
        <taxon>Discoba</taxon>
        <taxon>Heterolobosea</taxon>
        <taxon>Tetramitia</taxon>
        <taxon>Eutetramitia</taxon>
        <taxon>Vahlkampfiidae</taxon>
        <taxon>Naegleria</taxon>
    </lineage>
</organism>
<feature type="region of interest" description="Disordered" evidence="1">
    <location>
        <begin position="1"/>
        <end position="22"/>
    </location>
</feature>